<dbReference type="AlphaFoldDB" id="A0AA38MXZ9"/>
<keyword evidence="3" id="KW-1185">Reference proteome</keyword>
<proteinExistence type="predicted"/>
<feature type="region of interest" description="Disordered" evidence="1">
    <location>
        <begin position="169"/>
        <end position="193"/>
    </location>
</feature>
<evidence type="ECO:0000256" key="1">
    <source>
        <dbReference type="SAM" id="MobiDB-lite"/>
    </source>
</evidence>
<evidence type="ECO:0000313" key="3">
    <source>
        <dbReference type="Proteomes" id="UP001176059"/>
    </source>
</evidence>
<name>A0AA38MXZ9_9AGAR</name>
<comment type="caution">
    <text evidence="2">The sequence shown here is derived from an EMBL/GenBank/DDBJ whole genome shotgun (WGS) entry which is preliminary data.</text>
</comment>
<organism evidence="2 3">
    <name type="scientific">Lentinula guzmanii</name>
    <dbReference type="NCBI Taxonomy" id="2804957"/>
    <lineage>
        <taxon>Eukaryota</taxon>
        <taxon>Fungi</taxon>
        <taxon>Dikarya</taxon>
        <taxon>Basidiomycota</taxon>
        <taxon>Agaricomycotina</taxon>
        <taxon>Agaricomycetes</taxon>
        <taxon>Agaricomycetidae</taxon>
        <taxon>Agaricales</taxon>
        <taxon>Marasmiineae</taxon>
        <taxon>Omphalotaceae</taxon>
        <taxon>Lentinula</taxon>
    </lineage>
</organism>
<sequence>MVLTPFYSDTPQAASEGEHYLNEPPSASNPMAIQPQDPQLDSRASKPNKIVDKLNNGLNRFSSSLSSNWLLLGFAYTKPGQERGQGNRNVDLHRLSLPAMRLESIDNSIYLLTRLGMQDQNPNDQYSSCVIYAKKSEMNELPQMFYEEFTALPAYGELTLDLNEPLPVYSTTPAPGHRASDPSTLGQTSTSPELHSSNSIKFFSYRNFQDATAMEIPKEYIRKWRMFGLCYASESDSIRFLPKKAELKEWKSKIREWPEHREI</sequence>
<reference evidence="2" key="2">
    <citation type="journal article" date="2023" name="Proc. Natl. Acad. Sci. U.S.A.">
        <title>A global phylogenomic analysis of the shiitake genus Lentinula.</title>
        <authorList>
            <person name="Sierra-Patev S."/>
            <person name="Min B."/>
            <person name="Naranjo-Ortiz M."/>
            <person name="Looney B."/>
            <person name="Konkel Z."/>
            <person name="Slot J.C."/>
            <person name="Sakamoto Y."/>
            <person name="Steenwyk J.L."/>
            <person name="Rokas A."/>
            <person name="Carro J."/>
            <person name="Camarero S."/>
            <person name="Ferreira P."/>
            <person name="Molpeceres G."/>
            <person name="Ruiz-Duenas F.J."/>
            <person name="Serrano A."/>
            <person name="Henrissat B."/>
            <person name="Drula E."/>
            <person name="Hughes K.W."/>
            <person name="Mata J.L."/>
            <person name="Ishikawa N.K."/>
            <person name="Vargas-Isla R."/>
            <person name="Ushijima S."/>
            <person name="Smith C.A."/>
            <person name="Donoghue J."/>
            <person name="Ahrendt S."/>
            <person name="Andreopoulos W."/>
            <person name="He G."/>
            <person name="LaButti K."/>
            <person name="Lipzen A."/>
            <person name="Ng V."/>
            <person name="Riley R."/>
            <person name="Sandor L."/>
            <person name="Barry K."/>
            <person name="Martinez A.T."/>
            <person name="Xiao Y."/>
            <person name="Gibbons J.G."/>
            <person name="Terashima K."/>
            <person name="Grigoriev I.V."/>
            <person name="Hibbett D."/>
        </authorList>
    </citation>
    <scope>NUCLEOTIDE SEQUENCE</scope>
    <source>
        <strain evidence="2">ET3784</strain>
    </source>
</reference>
<feature type="region of interest" description="Disordered" evidence="1">
    <location>
        <begin position="1"/>
        <end position="44"/>
    </location>
</feature>
<evidence type="ECO:0000313" key="2">
    <source>
        <dbReference type="EMBL" id="KAJ3725650.1"/>
    </source>
</evidence>
<dbReference type="EMBL" id="JANVFO010000045">
    <property type="protein sequence ID" value="KAJ3725650.1"/>
    <property type="molecule type" value="Genomic_DNA"/>
</dbReference>
<accession>A0AA38MXZ9</accession>
<protein>
    <submittedName>
        <fullName evidence="2">Uncharacterized protein</fullName>
    </submittedName>
</protein>
<reference evidence="2" key="1">
    <citation type="submission" date="2022-08" db="EMBL/GenBank/DDBJ databases">
        <authorList>
            <consortium name="DOE Joint Genome Institute"/>
            <person name="Min B."/>
            <person name="Sierra-Patev S."/>
            <person name="Naranjo-Ortiz M."/>
            <person name="Looney B."/>
            <person name="Konkel Z."/>
            <person name="Slot J.C."/>
            <person name="Sakamoto Y."/>
            <person name="Steenwyk J.L."/>
            <person name="Rokas A."/>
            <person name="Carro J."/>
            <person name="Camarero S."/>
            <person name="Ferreira P."/>
            <person name="Molpeceres G."/>
            <person name="Ruiz-duenas F.J."/>
            <person name="Serrano A."/>
            <person name="Henrissat B."/>
            <person name="Drula E."/>
            <person name="Hughes K.W."/>
            <person name="Mata J.L."/>
            <person name="Ishikawa N.K."/>
            <person name="Vargas-Isla R."/>
            <person name="Ushijima S."/>
            <person name="Smith C.A."/>
            <person name="Ahrendt S."/>
            <person name="Andreopoulos W."/>
            <person name="He G."/>
            <person name="LaButti K."/>
            <person name="Lipzen A."/>
            <person name="Ng V."/>
            <person name="Riley R."/>
            <person name="Sandor L."/>
            <person name="Barry K."/>
            <person name="Martinez A.T."/>
            <person name="Xiao Y."/>
            <person name="Gibbons J.G."/>
            <person name="Terashima K."/>
            <person name="Hibbett D.S."/>
            <person name="Grigoriev I.V."/>
        </authorList>
    </citation>
    <scope>NUCLEOTIDE SEQUENCE</scope>
    <source>
        <strain evidence="2">ET3784</strain>
    </source>
</reference>
<dbReference type="Proteomes" id="UP001176059">
    <property type="component" value="Unassembled WGS sequence"/>
</dbReference>
<feature type="compositionally biased region" description="Polar residues" evidence="1">
    <location>
        <begin position="181"/>
        <end position="193"/>
    </location>
</feature>
<feature type="compositionally biased region" description="Polar residues" evidence="1">
    <location>
        <begin position="25"/>
        <end position="39"/>
    </location>
</feature>
<gene>
    <name evidence="2" type="ORF">DFJ43DRAFT_1157386</name>
</gene>